<evidence type="ECO:0000313" key="2">
    <source>
        <dbReference type="Proteomes" id="UP000036681"/>
    </source>
</evidence>
<reference evidence="3" key="1">
    <citation type="submission" date="2017-02" db="UniProtKB">
        <authorList>
            <consortium name="WormBaseParasite"/>
        </authorList>
    </citation>
    <scope>IDENTIFICATION</scope>
</reference>
<dbReference type="Gene3D" id="1.20.5.320">
    <property type="entry name" value="6-Phosphogluconate Dehydrogenase, domain 3"/>
    <property type="match status" value="1"/>
</dbReference>
<name>A0A0M3HMG9_ASCLU</name>
<accession>A0A0M3HMG9</accession>
<protein>
    <submittedName>
        <fullName evidence="3">Collagen triple helix repeat protein</fullName>
    </submittedName>
</protein>
<evidence type="ECO:0000256" key="1">
    <source>
        <dbReference type="SAM" id="MobiDB-lite"/>
    </source>
</evidence>
<keyword evidence="2" id="KW-1185">Reference proteome</keyword>
<sequence length="65" mass="6717">MSEIAKRQPISFATTANRTKRQVPGCENCCKPGHPGRPGPPGPNGKPGIPGAPGRPGTLIAFLNN</sequence>
<proteinExistence type="predicted"/>
<evidence type="ECO:0000313" key="3">
    <source>
        <dbReference type="WBParaSite" id="ALUE_0000271401-mRNA-1"/>
    </source>
</evidence>
<dbReference type="Proteomes" id="UP000036681">
    <property type="component" value="Unplaced"/>
</dbReference>
<feature type="compositionally biased region" description="Pro residues" evidence="1">
    <location>
        <begin position="35"/>
        <end position="44"/>
    </location>
</feature>
<feature type="region of interest" description="Disordered" evidence="1">
    <location>
        <begin position="1"/>
        <end position="65"/>
    </location>
</feature>
<dbReference type="AlphaFoldDB" id="A0A0M3HMG9"/>
<organism evidence="2 3">
    <name type="scientific">Ascaris lumbricoides</name>
    <name type="common">Giant roundworm</name>
    <dbReference type="NCBI Taxonomy" id="6252"/>
    <lineage>
        <taxon>Eukaryota</taxon>
        <taxon>Metazoa</taxon>
        <taxon>Ecdysozoa</taxon>
        <taxon>Nematoda</taxon>
        <taxon>Chromadorea</taxon>
        <taxon>Rhabditida</taxon>
        <taxon>Spirurina</taxon>
        <taxon>Ascaridomorpha</taxon>
        <taxon>Ascaridoidea</taxon>
        <taxon>Ascarididae</taxon>
        <taxon>Ascaris</taxon>
    </lineage>
</organism>
<dbReference type="WBParaSite" id="ALUE_0000271401-mRNA-1">
    <property type="protein sequence ID" value="ALUE_0000271401-mRNA-1"/>
    <property type="gene ID" value="ALUE_0000271401"/>
</dbReference>